<organism evidence="1">
    <name type="scientific">uncultured Caudovirales phage</name>
    <dbReference type="NCBI Taxonomy" id="2100421"/>
    <lineage>
        <taxon>Viruses</taxon>
        <taxon>Duplodnaviria</taxon>
        <taxon>Heunggongvirae</taxon>
        <taxon>Uroviricota</taxon>
        <taxon>Caudoviricetes</taxon>
        <taxon>Peduoviridae</taxon>
        <taxon>Maltschvirus</taxon>
        <taxon>Maltschvirus maltsch</taxon>
    </lineage>
</organism>
<protein>
    <submittedName>
        <fullName evidence="1">Uncharacterized protein</fullName>
    </submittedName>
</protein>
<proteinExistence type="predicted"/>
<accession>A0A6J7X6G2</accession>
<gene>
    <name evidence="1" type="ORF">UFOVP760_257</name>
</gene>
<name>A0A6J7X6G2_9CAUD</name>
<sequence length="210" mass="26193">MDNYAKQYYELNKDKIKQTVKEWRIQNKKHSDDYLRKYRRENKERIKQYYDIYNVTNSEKNKVIARKYYDANREKCIERARERYNEKKDLIKIKGRERYALKKQELNEKNLEWQRKQWKTNPDYRLRYFLRGRLYNALKVQSVKKCMKTFELIGCSIDYLKKHLELQFTEGMCWENYGYRGWHIDHIKPCNTFDLSNTDQQKQCFHYTNL</sequence>
<evidence type="ECO:0000313" key="1">
    <source>
        <dbReference type="EMBL" id="CAB5226483.1"/>
    </source>
</evidence>
<reference evidence="1" key="1">
    <citation type="submission" date="2020-05" db="EMBL/GenBank/DDBJ databases">
        <authorList>
            <person name="Chiriac C."/>
            <person name="Salcher M."/>
            <person name="Ghai R."/>
            <person name="Kavagutti S V."/>
        </authorList>
    </citation>
    <scope>NUCLEOTIDE SEQUENCE</scope>
</reference>
<dbReference type="EMBL" id="LR798360">
    <property type="protein sequence ID" value="CAB5226483.1"/>
    <property type="molecule type" value="Genomic_DNA"/>
</dbReference>